<protein>
    <submittedName>
        <fullName evidence="1">Uncharacterized protein</fullName>
    </submittedName>
</protein>
<keyword evidence="2" id="KW-1185">Reference proteome</keyword>
<dbReference type="OrthoDB" id="6744528at2759"/>
<evidence type="ECO:0000313" key="2">
    <source>
        <dbReference type="Proteomes" id="UP000801492"/>
    </source>
</evidence>
<gene>
    <name evidence="1" type="ORF">ILUMI_04025</name>
</gene>
<proteinExistence type="predicted"/>
<sequence length="134" mass="15885">MTDGQKLLLIMNRLKKEDEEDQSILTWISRYKIQTIIHNINQTTNNIDSLQQESTQYLYQSRLNQYLQEIDNQTANEVYKNEVDSRKKAAREAVDTREIPKSNKHWWNPKIGELIEGKKKLLSKMAQHKRSRGL</sequence>
<name>A0A8K0DFI3_IGNLU</name>
<dbReference type="EMBL" id="VTPC01001382">
    <property type="protein sequence ID" value="KAF2902167.1"/>
    <property type="molecule type" value="Genomic_DNA"/>
</dbReference>
<dbReference type="AlphaFoldDB" id="A0A8K0DFI3"/>
<reference evidence="1" key="1">
    <citation type="submission" date="2019-08" db="EMBL/GenBank/DDBJ databases">
        <title>The genome of the North American firefly Photinus pyralis.</title>
        <authorList>
            <consortium name="Photinus pyralis genome working group"/>
            <person name="Fallon T.R."/>
            <person name="Sander Lower S.E."/>
            <person name="Weng J.-K."/>
        </authorList>
    </citation>
    <scope>NUCLEOTIDE SEQUENCE</scope>
    <source>
        <strain evidence="1">TRF0915ILg1</strain>
        <tissue evidence="1">Whole body</tissue>
    </source>
</reference>
<dbReference type="Proteomes" id="UP000801492">
    <property type="component" value="Unassembled WGS sequence"/>
</dbReference>
<organism evidence="1 2">
    <name type="scientific">Ignelater luminosus</name>
    <name type="common">Cucubano</name>
    <name type="synonym">Pyrophorus luminosus</name>
    <dbReference type="NCBI Taxonomy" id="2038154"/>
    <lineage>
        <taxon>Eukaryota</taxon>
        <taxon>Metazoa</taxon>
        <taxon>Ecdysozoa</taxon>
        <taxon>Arthropoda</taxon>
        <taxon>Hexapoda</taxon>
        <taxon>Insecta</taxon>
        <taxon>Pterygota</taxon>
        <taxon>Neoptera</taxon>
        <taxon>Endopterygota</taxon>
        <taxon>Coleoptera</taxon>
        <taxon>Polyphaga</taxon>
        <taxon>Elateriformia</taxon>
        <taxon>Elateroidea</taxon>
        <taxon>Elateridae</taxon>
        <taxon>Agrypninae</taxon>
        <taxon>Pyrophorini</taxon>
        <taxon>Ignelater</taxon>
    </lineage>
</organism>
<comment type="caution">
    <text evidence="1">The sequence shown here is derived from an EMBL/GenBank/DDBJ whole genome shotgun (WGS) entry which is preliminary data.</text>
</comment>
<accession>A0A8K0DFI3</accession>
<evidence type="ECO:0000313" key="1">
    <source>
        <dbReference type="EMBL" id="KAF2902167.1"/>
    </source>
</evidence>